<dbReference type="GO" id="GO:0006298">
    <property type="term" value="P:mismatch repair"/>
    <property type="evidence" value="ECO:0007669"/>
    <property type="project" value="InterPro"/>
</dbReference>
<evidence type="ECO:0000256" key="2">
    <source>
        <dbReference type="SAM" id="MobiDB-lite"/>
    </source>
</evidence>
<feature type="non-terminal residue" evidence="5">
    <location>
        <position position="500"/>
    </location>
</feature>
<dbReference type="Gene3D" id="3.40.1170.10">
    <property type="entry name" value="DNA repair protein MutS, domain I"/>
    <property type="match status" value="1"/>
</dbReference>
<dbReference type="Pfam" id="PF01624">
    <property type="entry name" value="MutS_I"/>
    <property type="match status" value="1"/>
</dbReference>
<dbReference type="GO" id="GO:0005739">
    <property type="term" value="C:mitochondrion"/>
    <property type="evidence" value="ECO:0007669"/>
    <property type="project" value="TreeGrafter"/>
</dbReference>
<dbReference type="GO" id="GO:0140664">
    <property type="term" value="F:ATP-dependent DNA damage sensor activity"/>
    <property type="evidence" value="ECO:0007669"/>
    <property type="project" value="InterPro"/>
</dbReference>
<feature type="domain" description="DNA mismatch repair protein MutS connector" evidence="4">
    <location>
        <begin position="296"/>
        <end position="356"/>
    </location>
</feature>
<comment type="caution">
    <text evidence="5">The sequence shown here is derived from an EMBL/GenBank/DDBJ whole genome shotgun (WGS) entry which is preliminary data.</text>
</comment>
<dbReference type="Pfam" id="PF05188">
    <property type="entry name" value="MutS_II"/>
    <property type="match status" value="1"/>
</dbReference>
<dbReference type="SUPFAM" id="SSF55271">
    <property type="entry name" value="DNA repair protein MutS, domain I"/>
    <property type="match status" value="1"/>
</dbReference>
<keyword evidence="6" id="KW-1185">Reference proteome</keyword>
<proteinExistence type="predicted"/>
<dbReference type="GO" id="GO:0005524">
    <property type="term" value="F:ATP binding"/>
    <property type="evidence" value="ECO:0007669"/>
    <property type="project" value="InterPro"/>
</dbReference>
<dbReference type="OrthoDB" id="10252754at2759"/>
<keyword evidence="1" id="KW-0175">Coiled coil</keyword>
<evidence type="ECO:0000313" key="5">
    <source>
        <dbReference type="EMBL" id="KAJ2845906.1"/>
    </source>
</evidence>
<feature type="coiled-coil region" evidence="1">
    <location>
        <begin position="206"/>
        <end position="233"/>
    </location>
</feature>
<dbReference type="PANTHER" id="PTHR11361:SF34">
    <property type="entry name" value="DNA MISMATCH REPAIR PROTEIN MSH1, MITOCHONDRIAL"/>
    <property type="match status" value="1"/>
</dbReference>
<dbReference type="InterPro" id="IPR036678">
    <property type="entry name" value="MutS_con_dom_sf"/>
</dbReference>
<evidence type="ECO:0000259" key="4">
    <source>
        <dbReference type="Pfam" id="PF05188"/>
    </source>
</evidence>
<accession>A0A9W8I314</accession>
<name>A0A9W8I314_9FUNG</name>
<feature type="compositionally biased region" description="Basic residues" evidence="2">
    <location>
        <begin position="250"/>
        <end position="259"/>
    </location>
</feature>
<evidence type="ECO:0000313" key="6">
    <source>
        <dbReference type="Proteomes" id="UP001139887"/>
    </source>
</evidence>
<dbReference type="InterPro" id="IPR016151">
    <property type="entry name" value="DNA_mismatch_repair_MutS_N"/>
</dbReference>
<dbReference type="EMBL" id="JANBUW010000675">
    <property type="protein sequence ID" value="KAJ2845906.1"/>
    <property type="molecule type" value="Genomic_DNA"/>
</dbReference>
<organism evidence="5 6">
    <name type="scientific">Coemansia brasiliensis</name>
    <dbReference type="NCBI Taxonomy" id="2650707"/>
    <lineage>
        <taxon>Eukaryota</taxon>
        <taxon>Fungi</taxon>
        <taxon>Fungi incertae sedis</taxon>
        <taxon>Zoopagomycota</taxon>
        <taxon>Kickxellomycotina</taxon>
        <taxon>Kickxellomycetes</taxon>
        <taxon>Kickxellales</taxon>
        <taxon>Kickxellaceae</taxon>
        <taxon>Coemansia</taxon>
    </lineage>
</organism>
<gene>
    <name evidence="5" type="primary">msh1_1</name>
    <name evidence="5" type="ORF">IWW36_004595</name>
</gene>
<dbReference type="InterPro" id="IPR007695">
    <property type="entry name" value="DNA_mismatch_repair_MutS-lik_N"/>
</dbReference>
<sequence>MLLWTYRGRGAAWTVVRCIRQTIGCCAASAAGTAAFLGHLHARPLISTHVVIRNCTSASSNKREITEHLAASTSSVLGTVREYRQKYPNCVLLVRVGDFYELYYEQADDVGGHILGLQVVDKKFKGGSVRFTGFPSHTLLRHMETMVIKHRLSVALCEQFQEAERRSFTRKVTRVVTPGTLIDDECLATTRVHNYILCIYRSNRKLEEYQMAMHRWKRECMRVEEEHIREKERVHAQAVREWKAKSSIAGKRRPGRPRKQQNDASSSAELDVATLIMPEPPLLPPKPEMPDFIADESDELGLAWLDLATGDFMASSGTADTLSADLARIRPQEIIIEQGDNSTAQLVESIYPQALSSTRPLITKIPINLFSSQNHPEKEQAEGLNIAEPKRAESRTINPNAYWPMPAPSQQLIATPEHLLLEAGELSSSELMASRALLNYVMDTQLGLLPPLQSPKRYATEGHMRMGAATIQALELLRPINAGRSDSGPSLLSEIDHTRT</sequence>
<protein>
    <submittedName>
        <fullName evidence="5">MutS protein 1</fullName>
    </submittedName>
</protein>
<dbReference type="Gene3D" id="3.30.420.110">
    <property type="entry name" value="MutS, connector domain"/>
    <property type="match status" value="1"/>
</dbReference>
<reference evidence="5" key="1">
    <citation type="submission" date="2022-07" db="EMBL/GenBank/DDBJ databases">
        <title>Phylogenomic reconstructions and comparative analyses of Kickxellomycotina fungi.</title>
        <authorList>
            <person name="Reynolds N.K."/>
            <person name="Stajich J.E."/>
            <person name="Barry K."/>
            <person name="Grigoriev I.V."/>
            <person name="Crous P."/>
            <person name="Smith M.E."/>
        </authorList>
    </citation>
    <scope>NUCLEOTIDE SEQUENCE</scope>
    <source>
        <strain evidence="5">NRRL 1566</strain>
    </source>
</reference>
<evidence type="ECO:0000259" key="3">
    <source>
        <dbReference type="Pfam" id="PF01624"/>
    </source>
</evidence>
<dbReference type="GO" id="GO:0030983">
    <property type="term" value="F:mismatched DNA binding"/>
    <property type="evidence" value="ECO:0007669"/>
    <property type="project" value="InterPro"/>
</dbReference>
<dbReference type="InterPro" id="IPR007860">
    <property type="entry name" value="DNA_mmatch_repair_MutS_con_dom"/>
</dbReference>
<dbReference type="AlphaFoldDB" id="A0A9W8I314"/>
<evidence type="ECO:0000256" key="1">
    <source>
        <dbReference type="SAM" id="Coils"/>
    </source>
</evidence>
<dbReference type="Proteomes" id="UP001139887">
    <property type="component" value="Unassembled WGS sequence"/>
</dbReference>
<feature type="region of interest" description="Disordered" evidence="2">
    <location>
        <begin position="243"/>
        <end position="269"/>
    </location>
</feature>
<dbReference type="GO" id="GO:0005634">
    <property type="term" value="C:nucleus"/>
    <property type="evidence" value="ECO:0007669"/>
    <property type="project" value="TreeGrafter"/>
</dbReference>
<feature type="domain" description="DNA mismatch repair protein MutS-like N-terminal" evidence="3">
    <location>
        <begin position="81"/>
        <end position="185"/>
    </location>
</feature>
<dbReference type="GO" id="GO:0043504">
    <property type="term" value="P:mitochondrial DNA repair"/>
    <property type="evidence" value="ECO:0007669"/>
    <property type="project" value="TreeGrafter"/>
</dbReference>
<dbReference type="SUPFAM" id="SSF53150">
    <property type="entry name" value="DNA repair protein MutS, domain II"/>
    <property type="match status" value="1"/>
</dbReference>
<dbReference type="InterPro" id="IPR045076">
    <property type="entry name" value="MutS"/>
</dbReference>
<dbReference type="PANTHER" id="PTHR11361">
    <property type="entry name" value="DNA MISMATCH REPAIR PROTEIN MUTS FAMILY MEMBER"/>
    <property type="match status" value="1"/>
</dbReference>